<name>A0A7N4V7A2_SARHA</name>
<dbReference type="GeneTree" id="ENSGT00940000173075"/>
<reference evidence="2" key="3">
    <citation type="submission" date="2025-09" db="UniProtKB">
        <authorList>
            <consortium name="Ensembl"/>
        </authorList>
    </citation>
    <scope>IDENTIFICATION</scope>
</reference>
<dbReference type="AlphaFoldDB" id="A0A7N4V7A2"/>
<reference evidence="2" key="2">
    <citation type="submission" date="2025-08" db="UniProtKB">
        <authorList>
            <consortium name="Ensembl"/>
        </authorList>
    </citation>
    <scope>IDENTIFICATION</scope>
</reference>
<evidence type="ECO:0000256" key="1">
    <source>
        <dbReference type="SAM" id="SignalP"/>
    </source>
</evidence>
<keyword evidence="1" id="KW-0732">Signal</keyword>
<proteinExistence type="predicted"/>
<reference evidence="2 3" key="1">
    <citation type="journal article" date="2011" name="Proc. Natl. Acad. Sci. U.S.A.">
        <title>Genetic diversity and population structure of the endangered marsupial Sarcophilus harrisii (Tasmanian devil).</title>
        <authorList>
            <person name="Miller W."/>
            <person name="Hayes V.M."/>
            <person name="Ratan A."/>
            <person name="Petersen D.C."/>
            <person name="Wittekindt N.E."/>
            <person name="Miller J."/>
            <person name="Walenz B."/>
            <person name="Knight J."/>
            <person name="Qi J."/>
            <person name="Zhao F."/>
            <person name="Wang Q."/>
            <person name="Bedoya-Reina O.C."/>
            <person name="Katiyar N."/>
            <person name="Tomsho L.P."/>
            <person name="Kasson L.M."/>
            <person name="Hardie R.A."/>
            <person name="Woodbridge P."/>
            <person name="Tindall E.A."/>
            <person name="Bertelsen M.F."/>
            <person name="Dixon D."/>
            <person name="Pyecroft S."/>
            <person name="Helgen K.M."/>
            <person name="Lesk A.M."/>
            <person name="Pringle T.H."/>
            <person name="Patterson N."/>
            <person name="Zhang Y."/>
            <person name="Kreiss A."/>
            <person name="Woods G.M."/>
            <person name="Jones M.E."/>
            <person name="Schuster S.C."/>
        </authorList>
    </citation>
    <scope>NUCLEOTIDE SEQUENCE [LARGE SCALE GENOMIC DNA]</scope>
</reference>
<keyword evidence="3" id="KW-1185">Reference proteome</keyword>
<dbReference type="InParanoid" id="A0A7N4V7A2"/>
<dbReference type="Ensembl" id="ENSSHAT00000025822.1">
    <property type="protein sequence ID" value="ENSSHAP00000043835.1"/>
    <property type="gene ID" value="ENSSHAG00000023530.1"/>
</dbReference>
<evidence type="ECO:0008006" key="4">
    <source>
        <dbReference type="Google" id="ProtNLM"/>
    </source>
</evidence>
<accession>A0A7N4V7A2</accession>
<sequence length="191" mass="22154">MGCWEAKCMSLFLVLITFYLQGTYLQKADESRQRKPFFERLRRLEEQFRRFQEVTLTRLQGIAKNYNVSYNINTRFQNLTDEHHTLAMSVSETQAAVQMDLNHLKAWMKKIQRRSRKFAMGPCLFSPTLLLRMWSSSVQVSSLGSGSYLSVLGSGPPPATWVPYFPMPLKKMTTSWCCTVKTPWFMALSTL</sequence>
<evidence type="ECO:0000313" key="2">
    <source>
        <dbReference type="Ensembl" id="ENSSHAP00000043835.1"/>
    </source>
</evidence>
<evidence type="ECO:0000313" key="3">
    <source>
        <dbReference type="Proteomes" id="UP000007648"/>
    </source>
</evidence>
<feature type="chain" id="PRO_5029750892" description="Pentraxin 4" evidence="1">
    <location>
        <begin position="26"/>
        <end position="191"/>
    </location>
</feature>
<dbReference type="Proteomes" id="UP000007648">
    <property type="component" value="Unassembled WGS sequence"/>
</dbReference>
<protein>
    <recommendedName>
        <fullName evidence="4">Pentraxin 4</fullName>
    </recommendedName>
</protein>
<feature type="signal peptide" evidence="1">
    <location>
        <begin position="1"/>
        <end position="25"/>
    </location>
</feature>
<organism evidence="2 3">
    <name type="scientific">Sarcophilus harrisii</name>
    <name type="common">Tasmanian devil</name>
    <name type="synonym">Sarcophilus laniarius</name>
    <dbReference type="NCBI Taxonomy" id="9305"/>
    <lineage>
        <taxon>Eukaryota</taxon>
        <taxon>Metazoa</taxon>
        <taxon>Chordata</taxon>
        <taxon>Craniata</taxon>
        <taxon>Vertebrata</taxon>
        <taxon>Euteleostomi</taxon>
        <taxon>Mammalia</taxon>
        <taxon>Metatheria</taxon>
        <taxon>Dasyuromorphia</taxon>
        <taxon>Dasyuridae</taxon>
        <taxon>Sarcophilus</taxon>
    </lineage>
</organism>
<gene>
    <name evidence="2" type="primary">PTX4</name>
</gene>